<dbReference type="PANTHER" id="PTHR47186:SF3">
    <property type="entry name" value="OS09G0267800 PROTEIN"/>
    <property type="match status" value="1"/>
</dbReference>
<dbReference type="EMBL" id="JAJKBJ010000019">
    <property type="protein sequence ID" value="MCL9685148.1"/>
    <property type="molecule type" value="Genomic_DNA"/>
</dbReference>
<reference evidence="1" key="1">
    <citation type="submission" date="2021-11" db="EMBL/GenBank/DDBJ databases">
        <title>Legionella maioricencis sp. nov., a new species isolated from hot water samples in Mallorca.</title>
        <authorList>
            <person name="Crespi S."/>
            <person name="Drasar V."/>
            <person name="Salva-Serra F."/>
            <person name="Jaen-Luchoro D."/>
            <person name="Pineiro-Iglesias B."/>
            <person name="Aliaga F."/>
            <person name="Fernandez-Juarez V."/>
            <person name="Coll G."/>
            <person name="Moore E.R.B."/>
            <person name="Bennasar-Figueras A."/>
        </authorList>
    </citation>
    <scope>NUCLEOTIDE SEQUENCE</scope>
    <source>
        <strain evidence="1">HCPI-6</strain>
    </source>
</reference>
<organism evidence="1 2">
    <name type="scientific">Legionella maioricensis</name>
    <dbReference type="NCBI Taxonomy" id="2896528"/>
    <lineage>
        <taxon>Bacteria</taxon>
        <taxon>Pseudomonadati</taxon>
        <taxon>Pseudomonadota</taxon>
        <taxon>Gammaproteobacteria</taxon>
        <taxon>Legionellales</taxon>
        <taxon>Legionellaceae</taxon>
        <taxon>Legionella</taxon>
    </lineage>
</organism>
<dbReference type="SUPFAM" id="SSF54001">
    <property type="entry name" value="Cysteine proteinases"/>
    <property type="match status" value="1"/>
</dbReference>
<proteinExistence type="predicted"/>
<dbReference type="InterPro" id="IPR027417">
    <property type="entry name" value="P-loop_NTPase"/>
</dbReference>
<dbReference type="SUPFAM" id="SSF52058">
    <property type="entry name" value="L domain-like"/>
    <property type="match status" value="1"/>
</dbReference>
<sequence length="1998" mass="227124">MSNPIKVLYELGLSYEKNQLPVIESSVEPNGGILNLEKALSDDPECWDTISMGASQQEKKTIILNDSWSDDNQGYLKHRIVSKFIEEGFRVYYPTPNGLQPLNDVNQIDKALTQLTPLSGEQELVEIKKLKSTRERVDILDGPKLNNLCSKILRSPDAFFYFINFLTLENPEDLLSGLGYTDMVSPSYTCGIEWAFEKPPNRKGNAESQHKQFKDRLWQQAEKNRLTPQFLPTMSSETTVEKQNEQYLKFLLKYYPDIVKKIRSVKLENKAVELVSLLNQAENLISLSLNMCTLTSEDTTLLPTSLKYLRYLDLNFFESDLEADLFAALLNFSPELESLSVSGYIDLESLPELPLKKLTKLRSLSLSERARMSSKQLDALLNAAVNLRKLVLSCNKKKEITPPCLNGLTELTLEDPRLGEINNFLNATASLETLTLKGANQKERAPSLFQIKKPLHHLTTLSLEHSSFSEEQFADLFKLAPNLEKLRMSHYDFGYGALQFEANSLLQLKILDLTKSTFFCPQLENFLKAAPNLNELVISKPYDLLEFLTRRKPASLPSLTKISFPLHRLTFEELNLLVKVAPNLKSISFLTPKKEDELMAINWFQQSYPHIEMKLVEPLPEKDLFLDINFGWDTMSLDGNIADRETPNMPVRTLFKAKGLKEPAVSDYHLSAFEWDSHHQTFKSVIPREENLVAVPQSLELTNQQLEDAFNQLDVSSEQVYGQITFLKPALNQWLQLPALSMNDKLVNYAVDHPDFQLKKDEGSGYYFIKFNKRVESCLVNYLLSPGYTNNEVIGKGGVPQEHMEWISKLVFASKGQIVDCDEYQKLLKLDAPTRLQALTSFCRFKEASASQDIEGNTIDVLNGLIKERRGVCRHRAQLFAALAKAFEIDAQVIRNDVHAFVRVNNENRSFTLDLGGGDAHLIRLPMPEVPKIPQNHATDSLQEKGRTKKTVLPLSPDNRFQTWNSVPIHATNADELVKTLTTKDRCARQWLIFNDIQEIEALHHASTNAKNRLFSRDLDTLVLQNIRIENGKDQKVDSPVSQFLKEAALNPDQSYTWFINWSNPKARHVGLNSVIDNEGRNLDNLRIPPNVQIVACTDQAAAAKMGDDFYSRFDAISQAPELPPVKRPEIKLNQVIKEEDVLFPSPLSWESFLIGRHTFDDGAPGILPGALLKASLAKTQKLTLHNAPFEDPKFRFFIAELMATKRFFFNGEWHTLPKDFHLEFATPDLSTYPAILTPQVAPEQTRVVNQTTLPLFFKQYTIAKDHTLKPKPGFFAANKTLNLTVTDNLSEIQWYTLLKEAKKQQCALAIKAAPNVFVPEPLRDTVSPAKPLTSSNRIIIAADVDDAEEQWKKTDSITINVDVKTNFNSLFYHISLKNRKFTGQETALLEAIKEGKPVILKGQFSPTLAQQLQSLFVDSPSLWVNGESVAVTNMTLISDDATPFKAIQPILHVYKPEDDFKKLTPELEEKLQQSYQRLNLTPRHSHFSDLPKDSGQHTKWVDHLIQRLELGAGILPETTESTTPEEVLDYLEKHSLAFLISKTGEGKSHFVQKTLPAYAKEHQRPVTIYHELSSIKEFLRHEGSSVPILFPDEANLSNEHYCLFEAIARGDKELWFEGECYPLNQHKVIFAGNPSPYEGRMEPDLLKRFPHYMLFKGPRLEKIITPLLSQYKNAKELFGLIENYYKKAQNAGLNITARNAQMMCLRFFILKEAPQTKMMSDDFLMRYAILNEIKTLSMDKTLSKGIRAEIKQTSTWKEDKKQATMAAQQALPVAKDKKYVWTSSRQTAAFAIDTLLRIREKKQKGELPQELGINGLLLESDPGLGKSQLLFSMLKAKGVDFVIIPLTNPAKMEKEFLDAFHKGKVVWSDEFNSVVHEKLLNALLSGYDLDGNPPKVPGFCLFGTQNPHYKFWDRKALAPALDNRLMSVELEHYTLEELQKILVDKFDMPPQEALKMSQEYLAARNYAQAQSLFPPPNPRNLMNKVEEEFMASLISVC</sequence>
<dbReference type="PANTHER" id="PTHR47186">
    <property type="entry name" value="LEUCINE-RICH REPEAT-CONTAINING PROTEIN 57"/>
    <property type="match status" value="1"/>
</dbReference>
<keyword evidence="2" id="KW-1185">Reference proteome</keyword>
<evidence type="ECO:0000313" key="1">
    <source>
        <dbReference type="EMBL" id="MCL9685148.1"/>
    </source>
</evidence>
<dbReference type="SUPFAM" id="SSF52540">
    <property type="entry name" value="P-loop containing nucleoside triphosphate hydrolases"/>
    <property type="match status" value="1"/>
</dbReference>
<dbReference type="InterPro" id="IPR038765">
    <property type="entry name" value="Papain-like_cys_pep_sf"/>
</dbReference>
<dbReference type="Proteomes" id="UP001139721">
    <property type="component" value="Unassembled WGS sequence"/>
</dbReference>
<dbReference type="RefSeq" id="WP_250422940.1">
    <property type="nucleotide sequence ID" value="NZ_JAJKBJ010000019.1"/>
</dbReference>
<dbReference type="Gene3D" id="3.80.10.10">
    <property type="entry name" value="Ribonuclease Inhibitor"/>
    <property type="match status" value="1"/>
</dbReference>
<accession>A0A9X2IDU5</accession>
<evidence type="ECO:0008006" key="3">
    <source>
        <dbReference type="Google" id="ProtNLM"/>
    </source>
</evidence>
<dbReference type="Gene3D" id="3.40.50.300">
    <property type="entry name" value="P-loop containing nucleotide triphosphate hydrolases"/>
    <property type="match status" value="1"/>
</dbReference>
<dbReference type="InterPro" id="IPR032675">
    <property type="entry name" value="LRR_dom_sf"/>
</dbReference>
<gene>
    <name evidence="1" type="ORF">LOX96_13660</name>
</gene>
<protein>
    <recommendedName>
        <fullName evidence="3">AAA domain (Dynein-related subfamily)</fullName>
    </recommendedName>
</protein>
<evidence type="ECO:0000313" key="2">
    <source>
        <dbReference type="Proteomes" id="UP001139721"/>
    </source>
</evidence>
<name>A0A9X2IDU5_9GAMM</name>
<comment type="caution">
    <text evidence="1">The sequence shown here is derived from an EMBL/GenBank/DDBJ whole genome shotgun (WGS) entry which is preliminary data.</text>
</comment>